<evidence type="ECO:0000259" key="2">
    <source>
        <dbReference type="Pfam" id="PF00011"/>
    </source>
</evidence>
<dbReference type="Proteomes" id="UP000011083">
    <property type="component" value="Unassembled WGS sequence"/>
</dbReference>
<dbReference type="GeneID" id="14926299"/>
<dbReference type="EMBL" id="KB007805">
    <property type="protein sequence ID" value="ELR25253.1"/>
    <property type="molecule type" value="Genomic_DNA"/>
</dbReference>
<keyword evidence="4" id="KW-1185">Reference proteome</keyword>
<evidence type="ECO:0000256" key="1">
    <source>
        <dbReference type="SAM" id="MobiDB-lite"/>
    </source>
</evidence>
<protein>
    <recommendedName>
        <fullName evidence="2">SHSP domain-containing protein</fullName>
    </recommendedName>
</protein>
<gene>
    <name evidence="3" type="ORF">ACA1_290170</name>
</gene>
<feature type="region of interest" description="Disordered" evidence="1">
    <location>
        <begin position="130"/>
        <end position="171"/>
    </location>
</feature>
<name>L8HKQ3_ACACF</name>
<dbReference type="VEuPathDB" id="AmoebaDB:ACA1_290170"/>
<evidence type="ECO:0000313" key="4">
    <source>
        <dbReference type="Proteomes" id="UP000011083"/>
    </source>
</evidence>
<feature type="domain" description="SHSP" evidence="2">
    <location>
        <begin position="262"/>
        <end position="338"/>
    </location>
</feature>
<feature type="region of interest" description="Disordered" evidence="1">
    <location>
        <begin position="1"/>
        <end position="29"/>
    </location>
</feature>
<dbReference type="RefSeq" id="XP_004368008.1">
    <property type="nucleotide sequence ID" value="XM_004367951.1"/>
</dbReference>
<evidence type="ECO:0000313" key="3">
    <source>
        <dbReference type="EMBL" id="ELR25253.1"/>
    </source>
</evidence>
<accession>L8HKQ3</accession>
<dbReference type="KEGG" id="acan:ACA1_290170"/>
<dbReference type="InterPro" id="IPR002068">
    <property type="entry name" value="A-crystallin/Hsp20_dom"/>
</dbReference>
<reference evidence="3 4" key="1">
    <citation type="journal article" date="2013" name="Genome Biol.">
        <title>Genome of Acanthamoeba castellanii highlights extensive lateral gene transfer and early evolution of tyrosine kinase signaling.</title>
        <authorList>
            <person name="Clarke M."/>
            <person name="Lohan A.J."/>
            <person name="Liu B."/>
            <person name="Lagkouvardos I."/>
            <person name="Roy S."/>
            <person name="Zafar N."/>
            <person name="Bertelli C."/>
            <person name="Schilde C."/>
            <person name="Kianianmomeni A."/>
            <person name="Burglin T.R."/>
            <person name="Frech C."/>
            <person name="Turcotte B."/>
            <person name="Kopec K.O."/>
            <person name="Synnott J.M."/>
            <person name="Choo C."/>
            <person name="Paponov I."/>
            <person name="Finkler A."/>
            <person name="Soon Heng Tan C."/>
            <person name="Hutchins A.P."/>
            <person name="Weinmeier T."/>
            <person name="Rattei T."/>
            <person name="Chu J.S."/>
            <person name="Gimenez G."/>
            <person name="Irimia M."/>
            <person name="Rigden D.J."/>
            <person name="Fitzpatrick D.A."/>
            <person name="Lorenzo-Morales J."/>
            <person name="Bateman A."/>
            <person name="Chiu C.H."/>
            <person name="Tang P."/>
            <person name="Hegemann P."/>
            <person name="Fromm H."/>
            <person name="Raoult D."/>
            <person name="Greub G."/>
            <person name="Miranda-Saavedra D."/>
            <person name="Chen N."/>
            <person name="Nash P."/>
            <person name="Ginger M.L."/>
            <person name="Horn M."/>
            <person name="Schaap P."/>
            <person name="Caler L."/>
            <person name="Loftus B."/>
        </authorList>
    </citation>
    <scope>NUCLEOTIDE SEQUENCE [LARGE SCALE GENOMIC DNA]</scope>
    <source>
        <strain evidence="3 4">Neff</strain>
    </source>
</reference>
<sequence>MAFGHSGGGEEHVVEGHSQGQLGDAEIDHGNLDATTPAFVFSHDPNHDDALMTNDDDSAHEAKRADMTKTFFQAFFDYPTINAQDYQVLVDEIDFLYDNVVPRRFRQRKQERAKYRLNELREALQRSSDEAAGILPPPPPPVPADHHGGVHEAPPAPLPEKSRKRRKIEFDKKAWTRRERTRSYWLGMRGPFFAAHSDAFQKLEKLVGHSFPHLNDQSFRAAWEREVARRQHAATLLLSTPKASTSNKSTPSNPNAPHHFVHFVFDVPGVVEEPKFTFSKATRKWQLEGTRSSPGVHYLTQLRAAGQFVVRGTLPASVDVNAVPKSSFGNGVLHITIADHVE</sequence>
<dbReference type="CDD" id="cd00298">
    <property type="entry name" value="ACD_sHsps_p23-like"/>
    <property type="match status" value="1"/>
</dbReference>
<dbReference type="Pfam" id="PF00011">
    <property type="entry name" value="HSP20"/>
    <property type="match status" value="1"/>
</dbReference>
<organism evidence="3 4">
    <name type="scientific">Acanthamoeba castellanii (strain ATCC 30010 / Neff)</name>
    <dbReference type="NCBI Taxonomy" id="1257118"/>
    <lineage>
        <taxon>Eukaryota</taxon>
        <taxon>Amoebozoa</taxon>
        <taxon>Discosea</taxon>
        <taxon>Longamoebia</taxon>
        <taxon>Centramoebida</taxon>
        <taxon>Acanthamoebidae</taxon>
        <taxon>Acanthamoeba</taxon>
    </lineage>
</organism>
<dbReference type="AlphaFoldDB" id="L8HKQ3"/>
<proteinExistence type="predicted"/>